<dbReference type="InterPro" id="IPR011060">
    <property type="entry name" value="RibuloseP-bd_barrel"/>
</dbReference>
<feature type="active site" description="Proton acceptor" evidence="9">
    <location>
        <position position="9"/>
    </location>
</feature>
<gene>
    <name evidence="9" type="primary">hisA</name>
    <name evidence="11" type="ORF">JOC49_000916</name>
</gene>
<evidence type="ECO:0000256" key="8">
    <source>
        <dbReference type="ARBA" id="ARBA00023235"/>
    </source>
</evidence>
<dbReference type="InterPro" id="IPR013785">
    <property type="entry name" value="Aldolase_TIM"/>
</dbReference>
<comment type="subcellular location">
    <subcellularLocation>
        <location evidence="2 9">Cytoplasm</location>
    </subcellularLocation>
</comment>
<evidence type="ECO:0000313" key="11">
    <source>
        <dbReference type="EMBL" id="MBM7561396.1"/>
    </source>
</evidence>
<comment type="similarity">
    <text evidence="4 9 10">Belongs to the HisA/HisF family.</text>
</comment>
<proteinExistence type="inferred from homology"/>
<comment type="catalytic activity">
    <reaction evidence="1 9">
        <text>1-(5-phospho-beta-D-ribosyl)-5-[(5-phospho-beta-D-ribosylamino)methylideneamino]imidazole-4-carboxamide = 5-[(5-phospho-1-deoxy-D-ribulos-1-ylimino)methylamino]-1-(5-phospho-beta-D-ribosyl)imidazole-4-carboxamide</text>
        <dbReference type="Rhea" id="RHEA:15469"/>
        <dbReference type="ChEBI" id="CHEBI:58435"/>
        <dbReference type="ChEBI" id="CHEBI:58525"/>
        <dbReference type="EC" id="5.3.1.16"/>
    </reaction>
</comment>
<dbReference type="SUPFAM" id="SSF51366">
    <property type="entry name" value="Ribulose-phoshate binding barrel"/>
    <property type="match status" value="1"/>
</dbReference>
<dbReference type="HAMAP" id="MF_01014">
    <property type="entry name" value="HisA"/>
    <property type="match status" value="1"/>
</dbReference>
<keyword evidence="6 9" id="KW-0028">Amino-acid biosynthesis</keyword>
<evidence type="ECO:0000256" key="3">
    <source>
        <dbReference type="ARBA" id="ARBA00005133"/>
    </source>
</evidence>
<dbReference type="EMBL" id="JAFBDT010000005">
    <property type="protein sequence ID" value="MBM7561396.1"/>
    <property type="molecule type" value="Genomic_DNA"/>
</dbReference>
<keyword evidence="8 9" id="KW-0413">Isomerase</keyword>
<protein>
    <recommendedName>
        <fullName evidence="9">1-(5-phosphoribosyl)-5-[(5-phosphoribosylamino)methylideneamino] imidazole-4-carboxamide isomerase</fullName>
        <ecNumber evidence="9">5.3.1.16</ecNumber>
    </recommendedName>
    <alternativeName>
        <fullName evidence="9">Phosphoribosylformimino-5-aminoimidazole carboxamide ribotide isomerase</fullName>
    </alternativeName>
</protein>
<evidence type="ECO:0000256" key="7">
    <source>
        <dbReference type="ARBA" id="ARBA00023102"/>
    </source>
</evidence>
<name>A0ABS2MPS2_9FIRM</name>
<keyword evidence="5 9" id="KW-0963">Cytoplasm</keyword>
<sequence>MIEKIAAIDLFDGRVVRLMQGDYEMVTEYGDPYEIAADLDQSNFDRIHIINLNGARGEVFRNLEIIARIARTSSKPVQVGGGIRSFEDAKRLLEMGVDVIVSTLFFENPDHFNQLITAYPNRVILSLDLKDGNPMTRGWFETANNPVSDLASSVNAMPLKGVIITNIVGDGTLKGVDQIVFKAAADFLTVPLMAAGGIASMADLDLLEKLGYTGAIIGRAFYEGMVTC</sequence>
<evidence type="ECO:0000256" key="5">
    <source>
        <dbReference type="ARBA" id="ARBA00022490"/>
    </source>
</evidence>
<dbReference type="PANTHER" id="PTHR43090:SF2">
    <property type="entry name" value="1-(5-PHOSPHORIBOSYL)-5-[(5-PHOSPHORIBOSYLAMINO)METHYLIDENEAMINO] IMIDAZOLE-4-CARBOXAMIDE ISOMERASE"/>
    <property type="match status" value="1"/>
</dbReference>
<feature type="active site" description="Proton donor" evidence="9">
    <location>
        <position position="128"/>
    </location>
</feature>
<reference evidence="11 12" key="1">
    <citation type="submission" date="2021-01" db="EMBL/GenBank/DDBJ databases">
        <title>Genomic Encyclopedia of Type Strains, Phase IV (KMG-IV): sequencing the most valuable type-strain genomes for metagenomic binning, comparative biology and taxonomic classification.</title>
        <authorList>
            <person name="Goeker M."/>
        </authorList>
    </citation>
    <scope>NUCLEOTIDE SEQUENCE [LARGE SCALE GENOMIC DNA]</scope>
    <source>
        <strain evidence="11 12">DSM 24436</strain>
    </source>
</reference>
<evidence type="ECO:0000256" key="1">
    <source>
        <dbReference type="ARBA" id="ARBA00000901"/>
    </source>
</evidence>
<dbReference type="Pfam" id="PF00977">
    <property type="entry name" value="His_biosynth"/>
    <property type="match status" value="1"/>
</dbReference>
<evidence type="ECO:0000313" key="12">
    <source>
        <dbReference type="Proteomes" id="UP000767854"/>
    </source>
</evidence>
<keyword evidence="7 9" id="KW-0368">Histidine biosynthesis</keyword>
<dbReference type="InterPro" id="IPR044524">
    <property type="entry name" value="Isoase_HisA-like"/>
</dbReference>
<dbReference type="InterPro" id="IPR006062">
    <property type="entry name" value="His_biosynth"/>
</dbReference>
<evidence type="ECO:0000256" key="10">
    <source>
        <dbReference type="RuleBase" id="RU003657"/>
    </source>
</evidence>
<comment type="pathway">
    <text evidence="3 9">Amino-acid biosynthesis; L-histidine biosynthesis; L-histidine from 5-phospho-alpha-D-ribose 1-diphosphate: step 4/9.</text>
</comment>
<dbReference type="Proteomes" id="UP000767854">
    <property type="component" value="Unassembled WGS sequence"/>
</dbReference>
<organism evidence="11 12">
    <name type="scientific">Fusibacter tunisiensis</name>
    <dbReference type="NCBI Taxonomy" id="1008308"/>
    <lineage>
        <taxon>Bacteria</taxon>
        <taxon>Bacillati</taxon>
        <taxon>Bacillota</taxon>
        <taxon>Clostridia</taxon>
        <taxon>Eubacteriales</taxon>
        <taxon>Eubacteriales Family XII. Incertae Sedis</taxon>
        <taxon>Fusibacter</taxon>
    </lineage>
</organism>
<comment type="caution">
    <text evidence="11">The sequence shown here is derived from an EMBL/GenBank/DDBJ whole genome shotgun (WGS) entry which is preliminary data.</text>
</comment>
<dbReference type="EC" id="5.3.1.16" evidence="9"/>
<dbReference type="InterPro" id="IPR023016">
    <property type="entry name" value="HisA/PriA"/>
</dbReference>
<evidence type="ECO:0000256" key="9">
    <source>
        <dbReference type="HAMAP-Rule" id="MF_01014"/>
    </source>
</evidence>
<dbReference type="Gene3D" id="3.20.20.70">
    <property type="entry name" value="Aldolase class I"/>
    <property type="match status" value="1"/>
</dbReference>
<evidence type="ECO:0000256" key="6">
    <source>
        <dbReference type="ARBA" id="ARBA00022605"/>
    </source>
</evidence>
<dbReference type="CDD" id="cd04732">
    <property type="entry name" value="HisA"/>
    <property type="match status" value="1"/>
</dbReference>
<dbReference type="RefSeq" id="WP_204662870.1">
    <property type="nucleotide sequence ID" value="NZ_JAFBDT010000005.1"/>
</dbReference>
<keyword evidence="12" id="KW-1185">Reference proteome</keyword>
<accession>A0ABS2MPS2</accession>
<dbReference type="PANTHER" id="PTHR43090">
    <property type="entry name" value="1-(5-PHOSPHORIBOSYL)-5-[(5-PHOSPHORIBOSYLAMINO)METHYLIDENEAMINO] IMIDAZOLE-4-CARBOXAMIDE ISOMERASE"/>
    <property type="match status" value="1"/>
</dbReference>
<dbReference type="GO" id="GO:0003949">
    <property type="term" value="F:1-(5-phosphoribosyl)-5-[(5-phosphoribosylamino)methylideneamino]imidazole-4-carboxamide isomerase activity"/>
    <property type="evidence" value="ECO:0007669"/>
    <property type="project" value="UniProtKB-EC"/>
</dbReference>
<evidence type="ECO:0000256" key="2">
    <source>
        <dbReference type="ARBA" id="ARBA00004496"/>
    </source>
</evidence>
<evidence type="ECO:0000256" key="4">
    <source>
        <dbReference type="ARBA" id="ARBA00009667"/>
    </source>
</evidence>